<dbReference type="InterPro" id="IPR036291">
    <property type="entry name" value="NAD(P)-bd_dom_sf"/>
</dbReference>
<dbReference type="PROSITE" id="PS51201">
    <property type="entry name" value="RCK_N"/>
    <property type="match status" value="1"/>
</dbReference>
<dbReference type="InterPro" id="IPR006153">
    <property type="entry name" value="Cation/H_exchanger_TM"/>
</dbReference>
<dbReference type="PANTHER" id="PTHR46157">
    <property type="entry name" value="K(+) EFFLUX ANTIPORTER 3, CHLOROPLASTIC"/>
    <property type="match status" value="1"/>
</dbReference>
<dbReference type="GO" id="GO:1902600">
    <property type="term" value="P:proton transmembrane transport"/>
    <property type="evidence" value="ECO:0007669"/>
    <property type="project" value="InterPro"/>
</dbReference>
<comment type="similarity">
    <text evidence="2">Belongs to the monovalent cation:proton antiporter 2 (CPA2) transporter (TC 2.A.37) family.</text>
</comment>
<evidence type="ECO:0000256" key="6">
    <source>
        <dbReference type="ARBA" id="ARBA00022692"/>
    </source>
</evidence>
<feature type="transmembrane region" description="Helical" evidence="12">
    <location>
        <begin position="111"/>
        <end position="132"/>
    </location>
</feature>
<dbReference type="Pfam" id="PF02254">
    <property type="entry name" value="TrkA_N"/>
    <property type="match status" value="1"/>
</dbReference>
<dbReference type="NCBIfam" id="TIGR00932">
    <property type="entry name" value="2a37"/>
    <property type="match status" value="1"/>
</dbReference>
<sequence>MPLADAVIYLAAAVLSVPIARQLGLGSVLGYLIAGVVIGPGVLGLVGEAQSVRHVAEFGVVMMLFLVGLELRPARLWSLKGTVFGLGGAQVLGCAAALGLGLLAWGVPWPAAVFGGLAGAMSSTAIVLQALAEKGLLRTRAGEVSFSVLLFQDLAVIPIMALLPLLAGGAGAEASAHPSALAGLPGWVQALATLAAVAAIGIGGRLLTRPAFRFIARTRLREIFTAFALLLVLATALLMSAVGLSAALGTFLAGVVLADSEFRHELESDIEPFKGLLLGLFFLSVGAGIDLHLLTDQVATVAALVGAIVGIKIVVLGAVLRAMRLTGRDALLSALALSQVGEFAFVLIGLAGQAGLFDARLGGLMTLAVALSMVTTPLLLLAFDHFATDKEQERPQGELPSIPAGGRVILAGFGRVGQIGGRLLMARGVNVTVLEHDADQLESLRPFGFSLHYGDARRADLLASAGAAEADLLMVATDDKETTLTIVETARRHFPGLKIAARAFDRVHAYALEDAGANLVVRETFAGALDLGVGALRLLGVPAYEARRAGHLFARHDQEIYDSLRTMTGDSASWGLAFRAKREHLERILKQEAGEHDTLGDDGWETATAAQPCVPPGKGGDA</sequence>
<dbReference type="GO" id="GO:0006813">
    <property type="term" value="P:potassium ion transport"/>
    <property type="evidence" value="ECO:0007669"/>
    <property type="project" value="UniProtKB-KW"/>
</dbReference>
<keyword evidence="9" id="KW-0406">Ion transport</keyword>
<evidence type="ECO:0000313" key="14">
    <source>
        <dbReference type="EMBL" id="GEO81292.1"/>
    </source>
</evidence>
<feature type="transmembrane region" description="Helical" evidence="12">
    <location>
        <begin position="364"/>
        <end position="383"/>
    </location>
</feature>
<dbReference type="EMBL" id="BJZO01000032">
    <property type="protein sequence ID" value="GEO81292.1"/>
    <property type="molecule type" value="Genomic_DNA"/>
</dbReference>
<evidence type="ECO:0000256" key="4">
    <source>
        <dbReference type="ARBA" id="ARBA00022449"/>
    </source>
</evidence>
<feature type="transmembrane region" description="Helical" evidence="12">
    <location>
        <begin position="301"/>
        <end position="320"/>
    </location>
</feature>
<dbReference type="PANTHER" id="PTHR46157:SF4">
    <property type="entry name" value="K(+) EFFLUX ANTIPORTER 3, CHLOROPLASTIC"/>
    <property type="match status" value="1"/>
</dbReference>
<keyword evidence="3" id="KW-0813">Transport</keyword>
<evidence type="ECO:0000256" key="9">
    <source>
        <dbReference type="ARBA" id="ARBA00023065"/>
    </source>
</evidence>
<keyword evidence="8 12" id="KW-1133">Transmembrane helix</keyword>
<protein>
    <submittedName>
        <fullName evidence="14">Potassium transporter</fullName>
    </submittedName>
</protein>
<evidence type="ECO:0000313" key="15">
    <source>
        <dbReference type="Proteomes" id="UP000321567"/>
    </source>
</evidence>
<feature type="transmembrane region" description="Helical" evidence="12">
    <location>
        <begin position="187"/>
        <end position="207"/>
    </location>
</feature>
<evidence type="ECO:0000259" key="13">
    <source>
        <dbReference type="PROSITE" id="PS51201"/>
    </source>
</evidence>
<evidence type="ECO:0000256" key="8">
    <source>
        <dbReference type="ARBA" id="ARBA00022989"/>
    </source>
</evidence>
<evidence type="ECO:0000256" key="3">
    <source>
        <dbReference type="ARBA" id="ARBA00022448"/>
    </source>
</evidence>
<dbReference type="Proteomes" id="UP000321567">
    <property type="component" value="Unassembled WGS sequence"/>
</dbReference>
<feature type="transmembrane region" description="Helical" evidence="12">
    <location>
        <begin position="28"/>
        <end position="46"/>
    </location>
</feature>
<comment type="caution">
    <text evidence="14">The sequence shown here is derived from an EMBL/GenBank/DDBJ whole genome shotgun (WGS) entry which is preliminary data.</text>
</comment>
<evidence type="ECO:0000256" key="7">
    <source>
        <dbReference type="ARBA" id="ARBA00022958"/>
    </source>
</evidence>
<feature type="transmembrane region" description="Helical" evidence="12">
    <location>
        <begin position="144"/>
        <end position="167"/>
    </location>
</feature>
<evidence type="ECO:0000256" key="12">
    <source>
        <dbReference type="SAM" id="Phobius"/>
    </source>
</evidence>
<keyword evidence="5" id="KW-0633">Potassium transport</keyword>
<dbReference type="AlphaFoldDB" id="A0A512H761"/>
<dbReference type="InterPro" id="IPR038770">
    <property type="entry name" value="Na+/solute_symporter_sf"/>
</dbReference>
<keyword evidence="4" id="KW-0050">Antiport</keyword>
<evidence type="ECO:0000256" key="1">
    <source>
        <dbReference type="ARBA" id="ARBA00004127"/>
    </source>
</evidence>
<proteinExistence type="inferred from homology"/>
<evidence type="ECO:0000256" key="5">
    <source>
        <dbReference type="ARBA" id="ARBA00022538"/>
    </source>
</evidence>
<keyword evidence="7" id="KW-0630">Potassium</keyword>
<evidence type="ECO:0000256" key="2">
    <source>
        <dbReference type="ARBA" id="ARBA00005551"/>
    </source>
</evidence>
<dbReference type="Pfam" id="PF00999">
    <property type="entry name" value="Na_H_Exchanger"/>
    <property type="match status" value="1"/>
</dbReference>
<name>A0A512H761_9PROT</name>
<dbReference type="InterPro" id="IPR003148">
    <property type="entry name" value="RCK_N"/>
</dbReference>
<keyword evidence="15" id="KW-1185">Reference proteome</keyword>
<dbReference type="SUPFAM" id="SSF51735">
    <property type="entry name" value="NAD(P)-binding Rossmann-fold domains"/>
    <property type="match status" value="1"/>
</dbReference>
<feature type="transmembrane region" description="Helical" evidence="12">
    <location>
        <begin position="83"/>
        <end position="105"/>
    </location>
</feature>
<dbReference type="InterPro" id="IPR004771">
    <property type="entry name" value="K/H_exchanger"/>
</dbReference>
<feature type="domain" description="RCK N-terminal" evidence="13">
    <location>
        <begin position="405"/>
        <end position="522"/>
    </location>
</feature>
<gene>
    <name evidence="14" type="primary">kefB</name>
    <name evidence="14" type="ORF">ROR02_14230</name>
</gene>
<dbReference type="GO" id="GO:0015297">
    <property type="term" value="F:antiporter activity"/>
    <property type="evidence" value="ECO:0007669"/>
    <property type="project" value="UniProtKB-KW"/>
</dbReference>
<keyword evidence="6 12" id="KW-0812">Transmembrane</keyword>
<feature type="transmembrane region" description="Helical" evidence="12">
    <location>
        <begin position="227"/>
        <end position="256"/>
    </location>
</feature>
<dbReference type="GO" id="GO:0012505">
    <property type="term" value="C:endomembrane system"/>
    <property type="evidence" value="ECO:0007669"/>
    <property type="project" value="UniProtKB-SubCell"/>
</dbReference>
<evidence type="ECO:0000256" key="10">
    <source>
        <dbReference type="ARBA" id="ARBA00023136"/>
    </source>
</evidence>
<accession>A0A512H761</accession>
<dbReference type="FunFam" id="3.40.50.720:FF:000036">
    <property type="entry name" value="Glutathione-regulated potassium-efflux system protein KefB"/>
    <property type="match status" value="1"/>
</dbReference>
<dbReference type="GO" id="GO:0005886">
    <property type="term" value="C:plasma membrane"/>
    <property type="evidence" value="ECO:0007669"/>
    <property type="project" value="TreeGrafter"/>
</dbReference>
<dbReference type="Gene3D" id="3.40.50.720">
    <property type="entry name" value="NAD(P)-binding Rossmann-like Domain"/>
    <property type="match status" value="1"/>
</dbReference>
<feature type="region of interest" description="Disordered" evidence="11">
    <location>
        <begin position="596"/>
        <end position="622"/>
    </location>
</feature>
<reference evidence="14 15" key="1">
    <citation type="submission" date="2019-07" db="EMBL/GenBank/DDBJ databases">
        <title>Whole genome shotgun sequence of Rhodospirillum oryzae NBRC 107573.</title>
        <authorList>
            <person name="Hosoyama A."/>
            <person name="Uohara A."/>
            <person name="Ohji S."/>
            <person name="Ichikawa N."/>
        </authorList>
    </citation>
    <scope>NUCLEOTIDE SEQUENCE [LARGE SCALE GENOMIC DNA]</scope>
    <source>
        <strain evidence="14 15">NBRC 107573</strain>
    </source>
</reference>
<comment type="subcellular location">
    <subcellularLocation>
        <location evidence="1">Endomembrane system</location>
        <topology evidence="1">Multi-pass membrane protein</topology>
    </subcellularLocation>
</comment>
<keyword evidence="10 12" id="KW-0472">Membrane</keyword>
<dbReference type="GO" id="GO:0008324">
    <property type="term" value="F:monoatomic cation transmembrane transporter activity"/>
    <property type="evidence" value="ECO:0007669"/>
    <property type="project" value="InterPro"/>
</dbReference>
<dbReference type="Gene3D" id="1.20.1530.20">
    <property type="match status" value="1"/>
</dbReference>
<feature type="transmembrane region" description="Helical" evidence="12">
    <location>
        <begin position="332"/>
        <end position="352"/>
    </location>
</feature>
<evidence type="ECO:0000256" key="11">
    <source>
        <dbReference type="SAM" id="MobiDB-lite"/>
    </source>
</evidence>
<organism evidence="14 15">
    <name type="scientific">Pararhodospirillum oryzae</name>
    <dbReference type="NCBI Taxonomy" id="478448"/>
    <lineage>
        <taxon>Bacteria</taxon>
        <taxon>Pseudomonadati</taxon>
        <taxon>Pseudomonadota</taxon>
        <taxon>Alphaproteobacteria</taxon>
        <taxon>Rhodospirillales</taxon>
        <taxon>Rhodospirillaceae</taxon>
        <taxon>Pararhodospirillum</taxon>
    </lineage>
</organism>
<feature type="transmembrane region" description="Helical" evidence="12">
    <location>
        <begin position="52"/>
        <end position="71"/>
    </location>
</feature>